<dbReference type="EMBL" id="CM047586">
    <property type="protein sequence ID" value="KAI9909225.1"/>
    <property type="molecule type" value="Genomic_DNA"/>
</dbReference>
<accession>A0ACC0VSA7</accession>
<gene>
    <name evidence="1" type="ORF">PsorP6_014694</name>
</gene>
<keyword evidence="2" id="KW-1185">Reference proteome</keyword>
<proteinExistence type="predicted"/>
<organism evidence="1 2">
    <name type="scientific">Peronosclerospora sorghi</name>
    <dbReference type="NCBI Taxonomy" id="230839"/>
    <lineage>
        <taxon>Eukaryota</taxon>
        <taxon>Sar</taxon>
        <taxon>Stramenopiles</taxon>
        <taxon>Oomycota</taxon>
        <taxon>Peronosporomycetes</taxon>
        <taxon>Peronosporales</taxon>
        <taxon>Peronosporaceae</taxon>
        <taxon>Peronosclerospora</taxon>
    </lineage>
</organism>
<reference evidence="1 2" key="1">
    <citation type="journal article" date="2022" name="bioRxiv">
        <title>The genome of the oomycete Peronosclerospora sorghi, a cosmopolitan pathogen of maize and sorghum, is inflated with dispersed pseudogenes.</title>
        <authorList>
            <person name="Fletcher K."/>
            <person name="Martin F."/>
            <person name="Isakeit T."/>
            <person name="Cavanaugh K."/>
            <person name="Magill C."/>
            <person name="Michelmore R."/>
        </authorList>
    </citation>
    <scope>NUCLEOTIDE SEQUENCE [LARGE SCALE GENOMIC DNA]</scope>
    <source>
        <strain evidence="1">P6</strain>
    </source>
</reference>
<name>A0ACC0VSA7_9STRA</name>
<protein>
    <submittedName>
        <fullName evidence="1">Uncharacterized protein</fullName>
    </submittedName>
</protein>
<comment type="caution">
    <text evidence="1">The sequence shown here is derived from an EMBL/GenBank/DDBJ whole genome shotgun (WGS) entry which is preliminary data.</text>
</comment>
<evidence type="ECO:0000313" key="1">
    <source>
        <dbReference type="EMBL" id="KAI9909225.1"/>
    </source>
</evidence>
<evidence type="ECO:0000313" key="2">
    <source>
        <dbReference type="Proteomes" id="UP001163321"/>
    </source>
</evidence>
<sequence>MGLPYKIQVEKHIVTDKFKAPRLDSCVAKNDGGSSADVNLCQEKEAAGGKEMKEDLQTLYCSLRDNFEAPRKSKRRRDTCDEEDSSKLYPSQNLVTTIAQHFSFLSLRSNEDRDLVIQRLNTAILDYFDEALVLQLDSESWAVLQLQSPSCIGNLLAHVTSDVIS</sequence>
<dbReference type="Proteomes" id="UP001163321">
    <property type="component" value="Chromosome 7"/>
</dbReference>